<reference evidence="1" key="1">
    <citation type="submission" date="2012-04" db="EMBL/GenBank/DDBJ databases">
        <title>The Genome Sequence of Loa loa.</title>
        <authorList>
            <consortium name="The Broad Institute Genome Sequencing Platform"/>
            <consortium name="Broad Institute Genome Sequencing Center for Infectious Disease"/>
            <person name="Nutman T.B."/>
            <person name="Fink D.L."/>
            <person name="Russ C."/>
            <person name="Young S."/>
            <person name="Zeng Q."/>
            <person name="Gargeya S."/>
            <person name="Alvarado L."/>
            <person name="Berlin A."/>
            <person name="Chapman S.B."/>
            <person name="Chen Z."/>
            <person name="Freedman E."/>
            <person name="Gellesch M."/>
            <person name="Goldberg J."/>
            <person name="Griggs A."/>
            <person name="Gujja S."/>
            <person name="Heilman E.R."/>
            <person name="Heiman D."/>
            <person name="Howarth C."/>
            <person name="Mehta T."/>
            <person name="Neiman D."/>
            <person name="Pearson M."/>
            <person name="Roberts A."/>
            <person name="Saif S."/>
            <person name="Shea T."/>
            <person name="Shenoy N."/>
            <person name="Sisk P."/>
            <person name="Stolte C."/>
            <person name="Sykes S."/>
            <person name="White J."/>
            <person name="Yandava C."/>
            <person name="Haas B."/>
            <person name="Henn M.R."/>
            <person name="Nusbaum C."/>
            <person name="Birren B."/>
        </authorList>
    </citation>
    <scope>NUCLEOTIDE SEQUENCE [LARGE SCALE GENOMIC DNA]</scope>
</reference>
<organism evidence="1">
    <name type="scientific">Loa loa</name>
    <name type="common">Eye worm</name>
    <name type="synonym">Filaria loa</name>
    <dbReference type="NCBI Taxonomy" id="7209"/>
    <lineage>
        <taxon>Eukaryota</taxon>
        <taxon>Metazoa</taxon>
        <taxon>Ecdysozoa</taxon>
        <taxon>Nematoda</taxon>
        <taxon>Chromadorea</taxon>
        <taxon>Rhabditida</taxon>
        <taxon>Spirurina</taxon>
        <taxon>Spiruromorpha</taxon>
        <taxon>Filarioidea</taxon>
        <taxon>Onchocercidae</taxon>
        <taxon>Loa</taxon>
    </lineage>
</organism>
<dbReference type="GeneID" id="9942452"/>
<dbReference type="InParanoid" id="A0A1S0U125"/>
<proteinExistence type="predicted"/>
<dbReference type="EMBL" id="JH712107">
    <property type="protein sequence ID" value="EFO23438.1"/>
    <property type="molecule type" value="Genomic_DNA"/>
</dbReference>
<accession>A0A1S0U125</accession>
<dbReference type="AlphaFoldDB" id="A0A1S0U125"/>
<sequence>MALSVMLFDRRLVALNSVPQEDEEEEEEEERCALALRGRSHLGDSHCQLSFPHLPPSLLFLPRHRRSLPSASTHTHTHTHTPTHTHTHCMCKYLFHYG</sequence>
<evidence type="ECO:0000313" key="1">
    <source>
        <dbReference type="EMBL" id="EFO23438.1"/>
    </source>
</evidence>
<gene>
    <name evidence="1" type="ORF">LOAG_05041</name>
</gene>
<protein>
    <submittedName>
        <fullName evidence="1">Uncharacterized protein</fullName>
    </submittedName>
</protein>
<dbReference type="RefSeq" id="XP_003140628.1">
    <property type="nucleotide sequence ID" value="XM_003140580.1"/>
</dbReference>
<dbReference type="KEGG" id="loa:LOAG_05041"/>
<dbReference type="CTD" id="9942452"/>
<name>A0A1S0U125_LOALO</name>